<evidence type="ECO:0000313" key="2">
    <source>
        <dbReference type="EMBL" id="TYA14189.1"/>
    </source>
</evidence>
<proteinExistence type="predicted"/>
<comment type="caution">
    <text evidence="2">The sequence shown here is derived from an EMBL/GenBank/DDBJ whole genome shotgun (WGS) entry which is preliminary data.</text>
</comment>
<name>A0A5D0CW69_9BACL</name>
<evidence type="ECO:0000313" key="3">
    <source>
        <dbReference type="Proteomes" id="UP000325218"/>
    </source>
</evidence>
<gene>
    <name evidence="2" type="ORF">FRY98_00425</name>
</gene>
<dbReference type="RefSeq" id="WP_148449660.1">
    <property type="nucleotide sequence ID" value="NZ_VSDO01000001.1"/>
</dbReference>
<dbReference type="EMBL" id="VSDO01000001">
    <property type="protein sequence ID" value="TYA14189.1"/>
    <property type="molecule type" value="Genomic_DNA"/>
</dbReference>
<feature type="coiled-coil region" evidence="1">
    <location>
        <begin position="77"/>
        <end position="111"/>
    </location>
</feature>
<dbReference type="AlphaFoldDB" id="A0A5D0CW69"/>
<evidence type="ECO:0000256" key="1">
    <source>
        <dbReference type="SAM" id="Coils"/>
    </source>
</evidence>
<dbReference type="OrthoDB" id="3540923at2"/>
<accession>A0A5D0CW69</accession>
<reference evidence="2 3" key="1">
    <citation type="submission" date="2019-08" db="EMBL/GenBank/DDBJ databases">
        <title>Genome sequencing of Paenibacillus faecis DSM 23593(T).</title>
        <authorList>
            <person name="Kook J.-K."/>
            <person name="Park S.-N."/>
            <person name="Lim Y.K."/>
        </authorList>
    </citation>
    <scope>NUCLEOTIDE SEQUENCE [LARGE SCALE GENOMIC DNA]</scope>
    <source>
        <strain evidence="2 3">DSM 23593</strain>
    </source>
</reference>
<sequence length="310" mass="35899">MFENLNERLAEVKEKGRRKEKWEHRLQKLQEELSGLEQARKAAAGRLAGEEEDVARLTGMSLTNLLFTMTGKKAEKLDKEEREVISARLKYEEADRAVRDTREQIAFLERQLGAVRNWKREYDAIFEAKEKIVLENNEPLRESAERQAVLTVELRELEEAIRAGQSVRHDLELAEEDLRSARNWGTYDMLGGGMLSTHLKHSRLDEALEHMYAAQTNLRRFEKELQDVGGSDFTSGLEISGVLRFSDYFFDGLIADWLVQGRIHELHDQVKLRLAEVNKAVNGLESATRRVEQELGDVRRKYVQEVENYL</sequence>
<protein>
    <submittedName>
        <fullName evidence="2">Uncharacterized protein</fullName>
    </submittedName>
</protein>
<keyword evidence="1" id="KW-0175">Coiled coil</keyword>
<dbReference type="Proteomes" id="UP000325218">
    <property type="component" value="Unassembled WGS sequence"/>
</dbReference>
<feature type="coiled-coil region" evidence="1">
    <location>
        <begin position="12"/>
        <end position="46"/>
    </location>
</feature>
<organism evidence="2 3">
    <name type="scientific">Paenibacillus faecis</name>
    <dbReference type="NCBI Taxonomy" id="862114"/>
    <lineage>
        <taxon>Bacteria</taxon>
        <taxon>Bacillati</taxon>
        <taxon>Bacillota</taxon>
        <taxon>Bacilli</taxon>
        <taxon>Bacillales</taxon>
        <taxon>Paenibacillaceae</taxon>
        <taxon>Paenibacillus</taxon>
    </lineage>
</organism>
<keyword evidence="3" id="KW-1185">Reference proteome</keyword>